<name>A0A0L0F2G3_9EUKA</name>
<feature type="non-terminal residue" evidence="1">
    <location>
        <position position="69"/>
    </location>
</feature>
<dbReference type="GeneID" id="25917167"/>
<dbReference type="EMBL" id="KQ250209">
    <property type="protein sequence ID" value="KNC70806.1"/>
    <property type="molecule type" value="Genomic_DNA"/>
</dbReference>
<evidence type="ECO:0000313" key="2">
    <source>
        <dbReference type="Proteomes" id="UP000054560"/>
    </source>
</evidence>
<reference evidence="1 2" key="1">
    <citation type="submission" date="2011-02" db="EMBL/GenBank/DDBJ databases">
        <title>The Genome Sequence of Sphaeroforma arctica JP610.</title>
        <authorList>
            <consortium name="The Broad Institute Genome Sequencing Platform"/>
            <person name="Russ C."/>
            <person name="Cuomo C."/>
            <person name="Young S.K."/>
            <person name="Zeng Q."/>
            <person name="Gargeya S."/>
            <person name="Alvarado L."/>
            <person name="Berlin A."/>
            <person name="Chapman S.B."/>
            <person name="Chen Z."/>
            <person name="Freedman E."/>
            <person name="Gellesch M."/>
            <person name="Goldberg J."/>
            <person name="Griggs A."/>
            <person name="Gujja S."/>
            <person name="Heilman E."/>
            <person name="Heiman D."/>
            <person name="Howarth C."/>
            <person name="Mehta T."/>
            <person name="Neiman D."/>
            <person name="Pearson M."/>
            <person name="Roberts A."/>
            <person name="Saif S."/>
            <person name="Shea T."/>
            <person name="Shenoy N."/>
            <person name="Sisk P."/>
            <person name="Stolte C."/>
            <person name="Sykes S."/>
            <person name="White J."/>
            <person name="Yandava C."/>
            <person name="Burger G."/>
            <person name="Gray M.W."/>
            <person name="Holland P.W.H."/>
            <person name="King N."/>
            <person name="Lang F.B.F."/>
            <person name="Roger A.J."/>
            <person name="Ruiz-Trillo I."/>
            <person name="Haas B."/>
            <person name="Nusbaum C."/>
            <person name="Birren B."/>
        </authorList>
    </citation>
    <scope>NUCLEOTIDE SEQUENCE [LARGE SCALE GENOMIC DNA]</scope>
    <source>
        <strain evidence="1 2">JP610</strain>
    </source>
</reference>
<dbReference type="Proteomes" id="UP000054560">
    <property type="component" value="Unassembled WGS sequence"/>
</dbReference>
<evidence type="ECO:0000313" key="1">
    <source>
        <dbReference type="EMBL" id="KNC70806.1"/>
    </source>
</evidence>
<keyword evidence="2" id="KW-1185">Reference proteome</keyword>
<accession>A0A0L0F2G3</accession>
<proteinExistence type="predicted"/>
<feature type="non-terminal residue" evidence="1">
    <location>
        <position position="1"/>
    </location>
</feature>
<dbReference type="RefSeq" id="XP_014144708.1">
    <property type="nucleotide sequence ID" value="XM_014289233.1"/>
</dbReference>
<protein>
    <submittedName>
        <fullName evidence="1">Uncharacterized protein</fullName>
    </submittedName>
</protein>
<organism evidence="1 2">
    <name type="scientific">Sphaeroforma arctica JP610</name>
    <dbReference type="NCBI Taxonomy" id="667725"/>
    <lineage>
        <taxon>Eukaryota</taxon>
        <taxon>Ichthyosporea</taxon>
        <taxon>Ichthyophonida</taxon>
        <taxon>Sphaeroforma</taxon>
    </lineage>
</organism>
<dbReference type="OrthoDB" id="6500128at2759"/>
<gene>
    <name evidence="1" type="ORF">SARC_16663</name>
</gene>
<dbReference type="AlphaFoldDB" id="A0A0L0F2G3"/>
<sequence length="69" mass="7868">QAWEWQKAKCIPANRKPQLYLPLFKTFWRDIVKAGIIGLMESGVRIGSAVFTGLLTTYFDEDTDTTMAQ</sequence>